<organism evidence="3 4">
    <name type="scientific">Brachionus plicatilis</name>
    <name type="common">Marine rotifer</name>
    <name type="synonym">Brachionus muelleri</name>
    <dbReference type="NCBI Taxonomy" id="10195"/>
    <lineage>
        <taxon>Eukaryota</taxon>
        <taxon>Metazoa</taxon>
        <taxon>Spiralia</taxon>
        <taxon>Gnathifera</taxon>
        <taxon>Rotifera</taxon>
        <taxon>Eurotatoria</taxon>
        <taxon>Monogononta</taxon>
        <taxon>Pseudotrocha</taxon>
        <taxon>Ploima</taxon>
        <taxon>Brachionidae</taxon>
        <taxon>Brachionus</taxon>
    </lineage>
</organism>
<protein>
    <submittedName>
        <fullName evidence="3">Dual specificity phosphatase 19</fullName>
        <ecNumber evidence="3">3.1.3.16</ecNumber>
        <ecNumber evidence="3">3.1.3.41</ecNumber>
    </submittedName>
</protein>
<dbReference type="InterPro" id="IPR003595">
    <property type="entry name" value="Tyr_Pase_cat"/>
</dbReference>
<dbReference type="GO" id="GO:0004722">
    <property type="term" value="F:protein serine/threonine phosphatase activity"/>
    <property type="evidence" value="ECO:0007669"/>
    <property type="project" value="UniProtKB-EC"/>
</dbReference>
<dbReference type="SMART" id="SM00195">
    <property type="entry name" value="DSPc"/>
    <property type="match status" value="1"/>
</dbReference>
<dbReference type="InterPro" id="IPR029021">
    <property type="entry name" value="Prot-tyrosine_phosphatase-like"/>
</dbReference>
<dbReference type="InterPro" id="IPR000387">
    <property type="entry name" value="Tyr_Pase_dom"/>
</dbReference>
<feature type="domain" description="Tyrosine specific protein phosphatases" evidence="2">
    <location>
        <begin position="130"/>
        <end position="193"/>
    </location>
</feature>
<dbReference type="PANTHER" id="PTHR46377">
    <property type="entry name" value="DUAL SPECIFICITY PROTEIN PHOSPHATASE 19"/>
    <property type="match status" value="1"/>
</dbReference>
<dbReference type="GO" id="GO:0005737">
    <property type="term" value="C:cytoplasm"/>
    <property type="evidence" value="ECO:0007669"/>
    <property type="project" value="TreeGrafter"/>
</dbReference>
<dbReference type="EC" id="3.1.3.41" evidence="3"/>
<gene>
    <name evidence="3" type="ORF">BpHYR1_020371</name>
</gene>
<dbReference type="Pfam" id="PF00782">
    <property type="entry name" value="DSPc"/>
    <property type="match status" value="1"/>
</dbReference>
<accession>A0A3M7R6Y9</accession>
<name>A0A3M7R6Y9_BRAPC</name>
<keyword evidence="4" id="KW-1185">Reference proteome</keyword>
<dbReference type="EMBL" id="REGN01004060">
    <property type="protein sequence ID" value="RNA19383.1"/>
    <property type="molecule type" value="Genomic_DNA"/>
</dbReference>
<dbReference type="SUPFAM" id="SSF52799">
    <property type="entry name" value="(Phosphotyrosine protein) phosphatases II"/>
    <property type="match status" value="1"/>
</dbReference>
<evidence type="ECO:0000313" key="4">
    <source>
        <dbReference type="Proteomes" id="UP000276133"/>
    </source>
</evidence>
<dbReference type="EC" id="3.1.3.16" evidence="3"/>
<dbReference type="PANTHER" id="PTHR46377:SF1">
    <property type="entry name" value="DUAL SPECIFICITY PROTEIN PHOSPHATASE 19"/>
    <property type="match status" value="1"/>
</dbReference>
<comment type="caution">
    <text evidence="3">The sequence shown here is derived from an EMBL/GenBank/DDBJ whole genome shotgun (WGS) entry which is preliminary data.</text>
</comment>
<dbReference type="Gene3D" id="3.90.190.10">
    <property type="entry name" value="Protein tyrosine phosphatase superfamily"/>
    <property type="match status" value="1"/>
</dbReference>
<dbReference type="InterPro" id="IPR000340">
    <property type="entry name" value="Dual-sp_phosphatase_cat-dom"/>
</dbReference>
<evidence type="ECO:0000259" key="2">
    <source>
        <dbReference type="PROSITE" id="PS50056"/>
    </source>
</evidence>
<dbReference type="SMART" id="SM00404">
    <property type="entry name" value="PTPc_motif"/>
    <property type="match status" value="1"/>
</dbReference>
<dbReference type="InterPro" id="IPR020422">
    <property type="entry name" value="TYR_PHOSPHATASE_DUAL_dom"/>
</dbReference>
<dbReference type="Proteomes" id="UP000276133">
    <property type="component" value="Unassembled WGS sequence"/>
</dbReference>
<dbReference type="OrthoDB" id="10252009at2759"/>
<dbReference type="PROSITE" id="PS50054">
    <property type="entry name" value="TYR_PHOSPHATASE_DUAL"/>
    <property type="match status" value="1"/>
</dbReference>
<dbReference type="PRINTS" id="PR01908">
    <property type="entry name" value="ADSPHPHTASE"/>
</dbReference>
<dbReference type="PROSITE" id="PS50056">
    <property type="entry name" value="TYR_PHOSPHATASE_2"/>
    <property type="match status" value="1"/>
</dbReference>
<keyword evidence="3" id="KW-0378">Hydrolase</keyword>
<dbReference type="CDD" id="cd14498">
    <property type="entry name" value="DSP"/>
    <property type="match status" value="1"/>
</dbReference>
<evidence type="ECO:0000259" key="1">
    <source>
        <dbReference type="PROSITE" id="PS50054"/>
    </source>
</evidence>
<evidence type="ECO:0000313" key="3">
    <source>
        <dbReference type="EMBL" id="RNA19383.1"/>
    </source>
</evidence>
<reference evidence="3 4" key="1">
    <citation type="journal article" date="2018" name="Sci. Rep.">
        <title>Genomic signatures of local adaptation to the degree of environmental predictability in rotifers.</title>
        <authorList>
            <person name="Franch-Gras L."/>
            <person name="Hahn C."/>
            <person name="Garcia-Roger E.M."/>
            <person name="Carmona M.J."/>
            <person name="Serra M."/>
            <person name="Gomez A."/>
        </authorList>
    </citation>
    <scope>NUCLEOTIDE SEQUENCE [LARGE SCALE GENOMIC DNA]</scope>
    <source>
        <strain evidence="3">HYR1</strain>
    </source>
</reference>
<dbReference type="STRING" id="10195.A0A3M7R6Y9"/>
<feature type="domain" description="Tyrosine-protein phosphatase" evidence="1">
    <location>
        <begin position="72"/>
        <end position="215"/>
    </location>
</feature>
<proteinExistence type="predicted"/>
<dbReference type="AlphaFoldDB" id="A0A3M7R6Y9"/>
<sequence length="215" mass="24333">MNSNFLDEIASFTRSSLKKSSTKISYANGRQFVVKEGEEKEVKSNDDDQSNSSIVYWSNKCGFLVDLVPDLSIDEIIPRLFLSGDDVATNLDILNSKKITHILNLTSNISNKFESLFKYKKILIYDLPSEDILSHFEEAFEFIDNGLKDKNRSVLVHCNAGVSRSCSFVIGYLMNKKIAISYSQAIQMVKSKRSKVCPNQGFVKQLISFEAQMNE</sequence>
<dbReference type="GO" id="GO:0008579">
    <property type="term" value="F:JUN kinase phosphatase activity"/>
    <property type="evidence" value="ECO:0007669"/>
    <property type="project" value="TreeGrafter"/>
</dbReference>